<proteinExistence type="predicted"/>
<dbReference type="InterPro" id="IPR038005">
    <property type="entry name" value="RX-like_CC"/>
</dbReference>
<comment type="caution">
    <text evidence="5">The sequence shown here is derived from an EMBL/GenBank/DDBJ whole genome shotgun (WGS) entry which is preliminary data.</text>
</comment>
<keyword evidence="3" id="KW-0611">Plant defense</keyword>
<reference evidence="5 6" key="1">
    <citation type="submission" date="2020-04" db="EMBL/GenBank/DDBJ databases">
        <title>Plant Genome Project.</title>
        <authorList>
            <person name="Zhang R.-G."/>
        </authorList>
    </citation>
    <scope>NUCLEOTIDE SEQUENCE [LARGE SCALE GENOMIC DNA]</scope>
    <source>
        <strain evidence="5">YNK0</strain>
        <tissue evidence="5">Leaf</tissue>
    </source>
</reference>
<evidence type="ECO:0000256" key="2">
    <source>
        <dbReference type="ARBA" id="ARBA00022741"/>
    </source>
</evidence>
<evidence type="ECO:0000256" key="1">
    <source>
        <dbReference type="ARBA" id="ARBA00022737"/>
    </source>
</evidence>
<dbReference type="AlphaFoldDB" id="A0A834Z2Q6"/>
<dbReference type="OMA" id="WEKHGAY"/>
<evidence type="ECO:0000313" key="5">
    <source>
        <dbReference type="EMBL" id="KAF8398637.1"/>
    </source>
</evidence>
<evidence type="ECO:0000259" key="4">
    <source>
        <dbReference type="Pfam" id="PF18052"/>
    </source>
</evidence>
<dbReference type="InterPro" id="IPR041118">
    <property type="entry name" value="Rx_N"/>
</dbReference>
<name>A0A834Z2Q6_TETSI</name>
<dbReference type="Pfam" id="PF18052">
    <property type="entry name" value="Rx_N"/>
    <property type="match status" value="1"/>
</dbReference>
<dbReference type="Gene3D" id="1.20.5.4130">
    <property type="match status" value="1"/>
</dbReference>
<keyword evidence="6" id="KW-1185">Reference proteome</keyword>
<keyword evidence="1" id="KW-0677">Repeat</keyword>
<keyword evidence="2" id="KW-0547">Nucleotide-binding</keyword>
<dbReference type="EMBL" id="JABCRI010000010">
    <property type="protein sequence ID" value="KAF8398637.1"/>
    <property type="molecule type" value="Genomic_DNA"/>
</dbReference>
<protein>
    <recommendedName>
        <fullName evidence="4">Disease resistance N-terminal domain-containing protein</fullName>
    </recommendedName>
</protein>
<sequence length="89" mass="10468">MAESVVTFLLENVSALLIEESHLLFGVREEVKSLRTELEWIRSFLRDADEKRKKNERVKLWEKHGAYNHWLPQPTPYHPFGSKADPGHQ</sequence>
<organism evidence="5 6">
    <name type="scientific">Tetracentron sinense</name>
    <name type="common">Spur-leaf</name>
    <dbReference type="NCBI Taxonomy" id="13715"/>
    <lineage>
        <taxon>Eukaryota</taxon>
        <taxon>Viridiplantae</taxon>
        <taxon>Streptophyta</taxon>
        <taxon>Embryophyta</taxon>
        <taxon>Tracheophyta</taxon>
        <taxon>Spermatophyta</taxon>
        <taxon>Magnoliopsida</taxon>
        <taxon>Trochodendrales</taxon>
        <taxon>Trochodendraceae</taxon>
        <taxon>Tetracentron</taxon>
    </lineage>
</organism>
<evidence type="ECO:0000313" key="6">
    <source>
        <dbReference type="Proteomes" id="UP000655225"/>
    </source>
</evidence>
<feature type="domain" description="Disease resistance N-terminal" evidence="4">
    <location>
        <begin position="5"/>
        <end position="62"/>
    </location>
</feature>
<evidence type="ECO:0000256" key="3">
    <source>
        <dbReference type="ARBA" id="ARBA00022821"/>
    </source>
</evidence>
<dbReference type="GO" id="GO:0000166">
    <property type="term" value="F:nucleotide binding"/>
    <property type="evidence" value="ECO:0007669"/>
    <property type="project" value="UniProtKB-KW"/>
</dbReference>
<dbReference type="GO" id="GO:0006952">
    <property type="term" value="P:defense response"/>
    <property type="evidence" value="ECO:0007669"/>
    <property type="project" value="UniProtKB-KW"/>
</dbReference>
<accession>A0A834Z2Q6</accession>
<dbReference type="Proteomes" id="UP000655225">
    <property type="component" value="Unassembled WGS sequence"/>
</dbReference>
<dbReference type="CDD" id="cd14798">
    <property type="entry name" value="RX-CC_like"/>
    <property type="match status" value="1"/>
</dbReference>
<dbReference type="OrthoDB" id="3027644at2759"/>
<gene>
    <name evidence="5" type="ORF">HHK36_014492</name>
</gene>